<dbReference type="RefSeq" id="WP_069481608.1">
    <property type="nucleotide sequence ID" value="NZ_KV766182.1"/>
</dbReference>
<organism evidence="1 2">
    <name type="scientific">Lysinibacillus fusiformis</name>
    <dbReference type="NCBI Taxonomy" id="28031"/>
    <lineage>
        <taxon>Bacteria</taxon>
        <taxon>Bacillati</taxon>
        <taxon>Bacillota</taxon>
        <taxon>Bacilli</taxon>
        <taxon>Bacillales</taxon>
        <taxon>Bacillaceae</taxon>
        <taxon>Lysinibacillus</taxon>
    </lineage>
</organism>
<evidence type="ECO:0000313" key="2">
    <source>
        <dbReference type="Proteomes" id="UP000094784"/>
    </source>
</evidence>
<protein>
    <submittedName>
        <fullName evidence="1">Uncharacterized protein</fullName>
    </submittedName>
</protein>
<dbReference type="AlphaFoldDB" id="A0A1E4R851"/>
<dbReference type="Proteomes" id="UP000094784">
    <property type="component" value="Unassembled WGS sequence"/>
</dbReference>
<accession>A0A1E4R851</accession>
<gene>
    <name evidence="1" type="ORF">BG258_12305</name>
</gene>
<proteinExistence type="predicted"/>
<comment type="caution">
    <text evidence="1">The sequence shown here is derived from an EMBL/GenBank/DDBJ whole genome shotgun (WGS) entry which is preliminary data.</text>
</comment>
<name>A0A1E4R851_9BACI</name>
<sequence>MAVSAEVDVLHEVVYDESRLKKDWVLCLQWCKYNYSDGTSEEGYRFIWRRPNGHLQPAMGQARIPNLYVAEALMSKARAEGWGHFSNNTTKDDNK</sequence>
<reference evidence="1 2" key="1">
    <citation type="submission" date="2016-09" db="EMBL/GenBank/DDBJ databases">
        <title>Draft genome sequence of the soil isolate, Lysinibacillus fusiformis M5, a potential hypoxanthine producer.</title>
        <authorList>
            <person name="Gallegos-Monterrosa R."/>
            <person name="Maroti G."/>
            <person name="Balint B."/>
            <person name="Kovacs A.T."/>
        </authorList>
    </citation>
    <scope>NUCLEOTIDE SEQUENCE [LARGE SCALE GENOMIC DNA]</scope>
    <source>
        <strain evidence="1 2">M5</strain>
    </source>
</reference>
<evidence type="ECO:0000313" key="1">
    <source>
        <dbReference type="EMBL" id="ODV56619.1"/>
    </source>
</evidence>
<dbReference type="OrthoDB" id="7107882at2"/>
<dbReference type="EMBL" id="MECQ01000001">
    <property type="protein sequence ID" value="ODV56619.1"/>
    <property type="molecule type" value="Genomic_DNA"/>
</dbReference>